<dbReference type="KEGG" id="bml:BMA10229_0450"/>
<gene>
    <name evidence="10" type="ordered locus">BMA10229_0450</name>
</gene>
<dbReference type="InterPro" id="IPR050794">
    <property type="entry name" value="CPA2_transporter"/>
</dbReference>
<name>A2RX50_BURM9</name>
<comment type="subcellular location">
    <subcellularLocation>
        <location evidence="1">Membrane</location>
        <topology evidence="1">Multi-pass membrane protein</topology>
    </subcellularLocation>
</comment>
<dbReference type="Pfam" id="PF00999">
    <property type="entry name" value="Na_H_Exchanger"/>
    <property type="match status" value="1"/>
</dbReference>
<protein>
    <submittedName>
        <fullName evidence="10">Transporter, monovalent cation:proton antiporter-2 (CPA2) family</fullName>
    </submittedName>
</protein>
<keyword evidence="5" id="KW-0406">Ion transport</keyword>
<evidence type="ECO:0000259" key="9">
    <source>
        <dbReference type="Pfam" id="PF00999"/>
    </source>
</evidence>
<evidence type="ECO:0000256" key="8">
    <source>
        <dbReference type="SAM" id="Phobius"/>
    </source>
</evidence>
<evidence type="ECO:0000256" key="2">
    <source>
        <dbReference type="ARBA" id="ARBA00022448"/>
    </source>
</evidence>
<reference evidence="10 11" key="1">
    <citation type="submission" date="2007-01" db="EMBL/GenBank/DDBJ databases">
        <authorList>
            <person name="DeShazer D."/>
            <person name="Woods D.E."/>
            <person name="Nierman W.C."/>
        </authorList>
    </citation>
    <scope>NUCLEOTIDE SEQUENCE [LARGE SCALE GENOMIC DNA]</scope>
    <source>
        <strain evidence="10 11">NCTC 10229</strain>
    </source>
</reference>
<evidence type="ECO:0000256" key="1">
    <source>
        <dbReference type="ARBA" id="ARBA00004141"/>
    </source>
</evidence>
<keyword evidence="6 8" id="KW-0472">Membrane</keyword>
<dbReference type="InterPro" id="IPR038770">
    <property type="entry name" value="Na+/solute_symporter_sf"/>
</dbReference>
<feature type="transmembrane region" description="Helical" evidence="8">
    <location>
        <begin position="219"/>
        <end position="237"/>
    </location>
</feature>
<sequence>MATYPDPTRSFNPFMLQSPLVPDSSRSRSCIAFMPNTTHENPPPLRRFFYSPIITNLFNSNENKARAIPSAESRLKPHMEFHRRPASRRHALPGMPCRPDSRRGATHHVARAARSNSIFIRLSILQYSIACKRLTMNSDKEILREIPNQAHQSRQYRFRRFHITLFRTRPIPPADSPSGRKNGGRGVRPVGAPRPRLRPRERNDVARATTSTGVSMNSIFVFLSQALLIVAVPPLLMNYLRVGAVVPLVVVQIVFGVVIGPSGLGRLSPETYTALFPPDSLTFLSHVSAIALFFFAIVTGLHLDATGLRGHGRKLGFISTASMLAPMSLGVLAGIAISARYPQALDPHASVAEFVAGIGICCGVTALPVLAAILRETNLTSRRLGQFSLALAAVNDGMLWILLAAFLSVTGANAANGGRLFITSALIVLYFVSILFVVRPLLLVLANRLRTSVDTQILIACAVAVASAAATDRLGLHYLLGAFIAGAIIPGAWRDALLERMQPVTVNVLTPFFFISTGLRVLIDVDAPGFLQITLIITLCTAIGKIAGTTLAARMTGESWGFCLGLGFLAQAKGLMELVVATILLDSHVISRTVFSALILMALISTAFAMPLLRLKPVRGAALSA</sequence>
<feature type="transmembrane region" description="Helical" evidence="8">
    <location>
        <begin position="386"/>
        <end position="409"/>
    </location>
</feature>
<feature type="domain" description="Cation/H+ exchanger transmembrane" evidence="9">
    <location>
        <begin position="232"/>
        <end position="608"/>
    </location>
</feature>
<dbReference type="PANTHER" id="PTHR32468">
    <property type="entry name" value="CATION/H + ANTIPORTER"/>
    <property type="match status" value="1"/>
</dbReference>
<organism evidence="10 11">
    <name type="scientific">Burkholderia mallei (strain NCTC 10229)</name>
    <dbReference type="NCBI Taxonomy" id="412022"/>
    <lineage>
        <taxon>Bacteria</taxon>
        <taxon>Pseudomonadati</taxon>
        <taxon>Pseudomonadota</taxon>
        <taxon>Betaproteobacteria</taxon>
        <taxon>Burkholderiales</taxon>
        <taxon>Burkholderiaceae</taxon>
        <taxon>Burkholderia</taxon>
        <taxon>pseudomallei group</taxon>
    </lineage>
</organism>
<dbReference type="EMBL" id="CP000545">
    <property type="protein sequence ID" value="ABN00262.1"/>
    <property type="molecule type" value="Genomic_DNA"/>
</dbReference>
<dbReference type="PANTHER" id="PTHR32468:SF0">
    <property type="entry name" value="K(+)_H(+) ANTIPORTER 1"/>
    <property type="match status" value="1"/>
</dbReference>
<feature type="transmembrane region" description="Helical" evidence="8">
    <location>
        <begin position="590"/>
        <end position="613"/>
    </location>
</feature>
<feature type="transmembrane region" description="Helical" evidence="8">
    <location>
        <begin position="476"/>
        <end position="493"/>
    </location>
</feature>
<feature type="transmembrane region" description="Helical" evidence="8">
    <location>
        <begin position="351"/>
        <end position="374"/>
    </location>
</feature>
<feature type="transmembrane region" description="Helical" evidence="8">
    <location>
        <begin position="421"/>
        <end position="446"/>
    </location>
</feature>
<dbReference type="InterPro" id="IPR006153">
    <property type="entry name" value="Cation/H_exchanger_TM"/>
</dbReference>
<feature type="region of interest" description="Disordered" evidence="7">
    <location>
        <begin position="81"/>
        <end position="106"/>
    </location>
</feature>
<evidence type="ECO:0000313" key="10">
    <source>
        <dbReference type="EMBL" id="ABN00262.1"/>
    </source>
</evidence>
<dbReference type="AlphaFoldDB" id="A2RX50"/>
<evidence type="ECO:0000256" key="4">
    <source>
        <dbReference type="ARBA" id="ARBA00022989"/>
    </source>
</evidence>
<evidence type="ECO:0000256" key="3">
    <source>
        <dbReference type="ARBA" id="ARBA00022692"/>
    </source>
</evidence>
<accession>A2RX50</accession>
<feature type="transmembrane region" description="Helical" evidence="8">
    <location>
        <begin position="529"/>
        <end position="548"/>
    </location>
</feature>
<proteinExistence type="predicted"/>
<keyword evidence="4 8" id="KW-1133">Transmembrane helix</keyword>
<evidence type="ECO:0000313" key="11">
    <source>
        <dbReference type="Proteomes" id="UP000002283"/>
    </source>
</evidence>
<feature type="transmembrane region" description="Helical" evidence="8">
    <location>
        <begin position="560"/>
        <end position="584"/>
    </location>
</feature>
<keyword evidence="3 8" id="KW-0812">Transmembrane</keyword>
<feature type="region of interest" description="Disordered" evidence="7">
    <location>
        <begin position="170"/>
        <end position="203"/>
    </location>
</feature>
<feature type="transmembrane region" description="Helical" evidence="8">
    <location>
        <begin position="244"/>
        <end position="263"/>
    </location>
</feature>
<dbReference type="GO" id="GO:0015297">
    <property type="term" value="F:antiporter activity"/>
    <property type="evidence" value="ECO:0007669"/>
    <property type="project" value="InterPro"/>
</dbReference>
<feature type="transmembrane region" description="Helical" evidence="8">
    <location>
        <begin position="283"/>
        <end position="303"/>
    </location>
</feature>
<dbReference type="GO" id="GO:1902600">
    <property type="term" value="P:proton transmembrane transport"/>
    <property type="evidence" value="ECO:0007669"/>
    <property type="project" value="InterPro"/>
</dbReference>
<dbReference type="GO" id="GO:0016020">
    <property type="term" value="C:membrane"/>
    <property type="evidence" value="ECO:0007669"/>
    <property type="project" value="UniProtKB-SubCell"/>
</dbReference>
<keyword evidence="2" id="KW-0813">Transport</keyword>
<feature type="transmembrane region" description="Helical" evidence="8">
    <location>
        <begin position="315"/>
        <end position="339"/>
    </location>
</feature>
<dbReference type="Proteomes" id="UP000002283">
    <property type="component" value="Chromosome II"/>
</dbReference>
<evidence type="ECO:0000256" key="7">
    <source>
        <dbReference type="SAM" id="MobiDB-lite"/>
    </source>
</evidence>
<evidence type="ECO:0000256" key="5">
    <source>
        <dbReference type="ARBA" id="ARBA00023065"/>
    </source>
</evidence>
<evidence type="ECO:0000256" key="6">
    <source>
        <dbReference type="ARBA" id="ARBA00023136"/>
    </source>
</evidence>
<dbReference type="Gene3D" id="1.20.1530.20">
    <property type="match status" value="1"/>
</dbReference>
<dbReference type="HOGENOM" id="CLU_005126_7_0_4"/>